<dbReference type="InterPro" id="IPR048733">
    <property type="entry name" value="CFA69_ARM_dom"/>
</dbReference>
<reference evidence="3" key="2">
    <citation type="submission" date="2025-08" db="UniProtKB">
        <authorList>
            <consortium name="Ensembl"/>
        </authorList>
    </citation>
    <scope>IDENTIFICATION</scope>
</reference>
<proteinExistence type="predicted"/>
<keyword evidence="4" id="KW-1185">Reference proteome</keyword>
<feature type="domain" description="Cilia- and flagella-associated protein 69 ARM repeats" evidence="2">
    <location>
        <begin position="44"/>
        <end position="760"/>
    </location>
</feature>
<dbReference type="GO" id="GO:0097225">
    <property type="term" value="C:sperm midpiece"/>
    <property type="evidence" value="ECO:0007669"/>
    <property type="project" value="TreeGrafter"/>
</dbReference>
<dbReference type="InterPro" id="IPR016024">
    <property type="entry name" value="ARM-type_fold"/>
</dbReference>
<dbReference type="PANTHER" id="PTHR14716">
    <property type="entry name" value="CILIA- AND FLAGELLA-ASSOCIATED PROTEIN 69"/>
    <property type="match status" value="1"/>
</dbReference>
<dbReference type="InterPro" id="IPR048732">
    <property type="entry name" value="CFA69"/>
</dbReference>
<reference evidence="3" key="3">
    <citation type="submission" date="2025-09" db="UniProtKB">
        <authorList>
            <consortium name="Ensembl"/>
        </authorList>
    </citation>
    <scope>IDENTIFICATION</scope>
</reference>
<dbReference type="Ensembl" id="ENSECRT00000022926.1">
    <property type="protein sequence ID" value="ENSECRP00000022450.1"/>
    <property type="gene ID" value="ENSECRG00000015179.1"/>
</dbReference>
<protein>
    <submittedName>
        <fullName evidence="3">Cilia and flagella associated protein 69</fullName>
    </submittedName>
</protein>
<dbReference type="GO" id="GO:0097730">
    <property type="term" value="C:non-motile cilium"/>
    <property type="evidence" value="ECO:0007669"/>
    <property type="project" value="TreeGrafter"/>
</dbReference>
<evidence type="ECO:0000256" key="1">
    <source>
        <dbReference type="SAM" id="MobiDB-lite"/>
    </source>
</evidence>
<evidence type="ECO:0000259" key="2">
    <source>
        <dbReference type="Pfam" id="PF21049"/>
    </source>
</evidence>
<accession>A0A8C4SXU4</accession>
<name>A0A8C4SXU4_ERPCA</name>
<dbReference type="GeneTree" id="ENSGT00390000014274"/>
<dbReference type="Proteomes" id="UP000694620">
    <property type="component" value="Chromosome 13"/>
</dbReference>
<dbReference type="Gene3D" id="1.25.10.10">
    <property type="entry name" value="Leucine-rich Repeat Variant"/>
    <property type="match status" value="2"/>
</dbReference>
<dbReference type="SUPFAM" id="SSF48371">
    <property type="entry name" value="ARM repeat"/>
    <property type="match status" value="2"/>
</dbReference>
<dbReference type="AlphaFoldDB" id="A0A8C4SXU4"/>
<evidence type="ECO:0000313" key="3">
    <source>
        <dbReference type="Ensembl" id="ENSECRP00000022450.1"/>
    </source>
</evidence>
<feature type="region of interest" description="Disordered" evidence="1">
    <location>
        <begin position="1"/>
        <end position="22"/>
    </location>
</feature>
<reference evidence="3" key="1">
    <citation type="submission" date="2021-06" db="EMBL/GenBank/DDBJ databases">
        <authorList>
            <consortium name="Wellcome Sanger Institute Data Sharing"/>
        </authorList>
    </citation>
    <scope>NUCLEOTIDE SEQUENCE [LARGE SCALE GENOMIC DNA]</scope>
</reference>
<gene>
    <name evidence="3" type="primary">CFAP69</name>
</gene>
<dbReference type="GO" id="GO:0042048">
    <property type="term" value="P:olfactory behavior"/>
    <property type="evidence" value="ECO:0007669"/>
    <property type="project" value="TreeGrafter"/>
</dbReference>
<dbReference type="InterPro" id="IPR011989">
    <property type="entry name" value="ARM-like"/>
</dbReference>
<evidence type="ECO:0000313" key="4">
    <source>
        <dbReference type="Proteomes" id="UP000694620"/>
    </source>
</evidence>
<dbReference type="Pfam" id="PF21049">
    <property type="entry name" value="CFA69_ARM_rpt"/>
    <property type="match status" value="1"/>
</dbReference>
<sequence>MSAVVLKSKNTVPESGKQPPPVLKHLITDSDLGIREGVSLRPLELNNVVNLIEDAFSCNLKERHLVVLKKVVKKYQNGIPLKDLVQMFRIVNLCAEKIKEHPDYLNPICEIIKLCGLPFLKEKSSDEMNYAQIVTESISQLGYLMRVPSDQVRLQICDTIIAFYNPKTPKQQVEGFIPASNSYKLQMIERSGLAETLVLSLALLETQLEVKLHVLHALQMLSGSSEINCNLILKAEGASKICLRLNEHDPSGQLLFRSSEILWNLLEKGYREEITLQLSNPDCIRTLKEVFLHQLLHGFRRYDLQLRNDLLVITTIIAQNPKAPMIESEFAKLLSFLATFPEVKSHNALARNIKISFCHEDFEMKKLLFNFLVIMAKDLSAIQLFKDNKVLLALFHYLNKHEKKGAHGWSAAQHEELQLHALATLTTIAPLLIEDYTTCQGNTRLLILLEWCVGQDTYTGEGNSFHGCGVRGNKNAHMRYCVRLLRSMVFLGDIAINQDLCDQGVINILTGILIKTAEQYKEDDAISLELKADMLLILSTLCENDLHRKELFGGDGVEILKKLMKIDPSTFYSGLGHNKLILATLDCIWSCIVGCYTIEDVFLEKEGIFLLLDLLESGPKNMHIVLLATLLELCDNPKTIKHINTWKGKKDLTAAALLVSLWRDEEKEMAVLRDEHGRIVDSKKPLLGLYQESEPVMPLPANSPSPAVMDVSENMRAKIYSILSKMGFENLPGLSTHDYITLAIISRYMDFKVGEIWHEISSELKEEGIRPTTPDLKDLETIEQVTEEVGEKVIILQADILENQQQKDIQDEQQMYAEIRNNYKQREIAVKTWEQYLARTSHYEVLKNFKQIQDESIELSKPKIMQQDSLFHATIIPGPTTTTFCGRHVAVESTPAELTGGPLANTDLALERASIRGGALQKTKAAKDLDQFQISSVSVK</sequence>
<dbReference type="PANTHER" id="PTHR14716:SF0">
    <property type="entry name" value="CILIA- AND FLAGELLA-ASSOCIATED PROTEIN 69"/>
    <property type="match status" value="1"/>
</dbReference>
<dbReference type="GO" id="GO:1902093">
    <property type="term" value="P:positive regulation of flagellated sperm motility"/>
    <property type="evidence" value="ECO:0007669"/>
    <property type="project" value="TreeGrafter"/>
</dbReference>
<organism evidence="3 4">
    <name type="scientific">Erpetoichthys calabaricus</name>
    <name type="common">Rope fish</name>
    <name type="synonym">Calamoichthys calabaricus</name>
    <dbReference type="NCBI Taxonomy" id="27687"/>
    <lineage>
        <taxon>Eukaryota</taxon>
        <taxon>Metazoa</taxon>
        <taxon>Chordata</taxon>
        <taxon>Craniata</taxon>
        <taxon>Vertebrata</taxon>
        <taxon>Euteleostomi</taxon>
        <taxon>Actinopterygii</taxon>
        <taxon>Polypteriformes</taxon>
        <taxon>Polypteridae</taxon>
        <taxon>Erpetoichthys</taxon>
    </lineage>
</organism>
<dbReference type="GO" id="GO:1990834">
    <property type="term" value="P:response to odorant"/>
    <property type="evidence" value="ECO:0007669"/>
    <property type="project" value="TreeGrafter"/>
</dbReference>